<dbReference type="PATRIC" id="fig|1423733.4.peg.1814"/>
<proteinExistence type="predicted"/>
<dbReference type="STRING" id="33960.TY91_02690"/>
<comment type="caution">
    <text evidence="3">The sequence shown here is derived from an EMBL/GenBank/DDBJ whole genome shotgun (WGS) entry which is preliminary data.</text>
</comment>
<dbReference type="AlphaFoldDB" id="A0A0R2BAP8"/>
<keyword evidence="2" id="KW-0732">Signal</keyword>
<keyword evidence="1" id="KW-0175">Coiled coil</keyword>
<dbReference type="PROSITE" id="PS51257">
    <property type="entry name" value="PROKAR_LIPOPROTEIN"/>
    <property type="match status" value="1"/>
</dbReference>
<feature type="chain" id="PRO_5038915496" evidence="2">
    <location>
        <begin position="20"/>
        <end position="319"/>
    </location>
</feature>
<dbReference type="RefSeq" id="WP_054760897.1">
    <property type="nucleotide sequence ID" value="NZ_AYYR01000032.1"/>
</dbReference>
<evidence type="ECO:0000313" key="3">
    <source>
        <dbReference type="EMBL" id="KRM76215.1"/>
    </source>
</evidence>
<accession>A0A0R2BAP8</accession>
<organism evidence="3 4">
    <name type="scientific">Secundilactobacillus collinoides DSM 20515 = JCM 1123</name>
    <dbReference type="NCBI Taxonomy" id="1423733"/>
    <lineage>
        <taxon>Bacteria</taxon>
        <taxon>Bacillati</taxon>
        <taxon>Bacillota</taxon>
        <taxon>Bacilli</taxon>
        <taxon>Lactobacillales</taxon>
        <taxon>Lactobacillaceae</taxon>
        <taxon>Secundilactobacillus</taxon>
    </lineage>
</organism>
<feature type="signal peptide" evidence="2">
    <location>
        <begin position="1"/>
        <end position="19"/>
    </location>
</feature>
<evidence type="ECO:0000256" key="1">
    <source>
        <dbReference type="SAM" id="Coils"/>
    </source>
</evidence>
<reference evidence="3 4" key="1">
    <citation type="journal article" date="2015" name="Genome Announc.">
        <title>Expanding the biotechnology potential of lactobacilli through comparative genomics of 213 strains and associated genera.</title>
        <authorList>
            <person name="Sun Z."/>
            <person name="Harris H.M."/>
            <person name="McCann A."/>
            <person name="Guo C."/>
            <person name="Argimon S."/>
            <person name="Zhang W."/>
            <person name="Yang X."/>
            <person name="Jeffery I.B."/>
            <person name="Cooney J.C."/>
            <person name="Kagawa T.F."/>
            <person name="Liu W."/>
            <person name="Song Y."/>
            <person name="Salvetti E."/>
            <person name="Wrobel A."/>
            <person name="Rasinkangas P."/>
            <person name="Parkhill J."/>
            <person name="Rea M.C."/>
            <person name="O'Sullivan O."/>
            <person name="Ritari J."/>
            <person name="Douillard F.P."/>
            <person name="Paul Ross R."/>
            <person name="Yang R."/>
            <person name="Briner A.E."/>
            <person name="Felis G.E."/>
            <person name="de Vos W.M."/>
            <person name="Barrangou R."/>
            <person name="Klaenhammer T.R."/>
            <person name="Caufield P.W."/>
            <person name="Cui Y."/>
            <person name="Zhang H."/>
            <person name="O'Toole P.W."/>
        </authorList>
    </citation>
    <scope>NUCLEOTIDE SEQUENCE [LARGE SCALE GENOMIC DNA]</scope>
    <source>
        <strain evidence="3 4">DSM 20515</strain>
    </source>
</reference>
<dbReference type="Proteomes" id="UP000051845">
    <property type="component" value="Unassembled WGS sequence"/>
</dbReference>
<keyword evidence="3" id="KW-0449">Lipoprotein</keyword>
<dbReference type="EMBL" id="AYYR01000032">
    <property type="protein sequence ID" value="KRM76215.1"/>
    <property type="molecule type" value="Genomic_DNA"/>
</dbReference>
<evidence type="ECO:0000256" key="2">
    <source>
        <dbReference type="SAM" id="SignalP"/>
    </source>
</evidence>
<gene>
    <name evidence="3" type="ORF">FC82_GL001724</name>
</gene>
<feature type="coiled-coil region" evidence="1">
    <location>
        <begin position="137"/>
        <end position="189"/>
    </location>
</feature>
<sequence>MTNKVGVLLSAVLLGLALAGCGKASVSVDDHTVAPSGMAAVIKGKTNQATVRYTINGGSTETQKSQNEGYSLTIPAKPYKQTVKVSVKGGNSETVTVAKRKALMTYTKFQSTYNQTLSAAALSKSDQATAMKLQASATALKKQSAAIQKQVAAAKAKVAKGDTSAATTLQTLATKAAALKTQAAKLKQTQASLAPALKQAKASVKDDLLPTTVKNGIHTIKSTSDYKIRTNVDNGKLVGATLIVPTSALKNNKQAKKFATTFSILANGVGANAKHVLKTFSKKAKDEKSSQTTTETIRSKGVKFSLGYSTSTLYIYVTK</sequence>
<evidence type="ECO:0000313" key="4">
    <source>
        <dbReference type="Proteomes" id="UP000051845"/>
    </source>
</evidence>
<name>A0A0R2BAP8_SECCO</name>
<protein>
    <submittedName>
        <fullName evidence="3">Lipoprotein</fullName>
    </submittedName>
</protein>